<evidence type="ECO:0000256" key="4">
    <source>
        <dbReference type="ARBA" id="ARBA00022989"/>
    </source>
</evidence>
<dbReference type="FunFam" id="1.20.1250.20:FF:000018">
    <property type="entry name" value="MFS transporter permease"/>
    <property type="match status" value="1"/>
</dbReference>
<dbReference type="OrthoDB" id="2985014at2759"/>
<dbReference type="GeneID" id="18927277"/>
<dbReference type="InterPro" id="IPR011701">
    <property type="entry name" value="MFS"/>
</dbReference>
<accession>F4R7A9</accession>
<feature type="transmembrane region" description="Helical" evidence="6">
    <location>
        <begin position="218"/>
        <end position="238"/>
    </location>
</feature>
<proteinExistence type="predicted"/>
<dbReference type="SUPFAM" id="SSF103473">
    <property type="entry name" value="MFS general substrate transporter"/>
    <property type="match status" value="1"/>
</dbReference>
<feature type="transmembrane region" description="Helical" evidence="6">
    <location>
        <begin position="185"/>
        <end position="206"/>
    </location>
</feature>
<dbReference type="FunCoup" id="F4R7A9">
    <property type="interactions" value="76"/>
</dbReference>
<keyword evidence="2" id="KW-0813">Transport</keyword>
<evidence type="ECO:0000256" key="2">
    <source>
        <dbReference type="ARBA" id="ARBA00022448"/>
    </source>
</evidence>
<evidence type="ECO:0000256" key="3">
    <source>
        <dbReference type="ARBA" id="ARBA00022692"/>
    </source>
</evidence>
<reference evidence="9" key="1">
    <citation type="journal article" date="2011" name="Proc. Natl. Acad. Sci. U.S.A.">
        <title>Obligate biotrophy features unraveled by the genomic analysis of rust fungi.</title>
        <authorList>
            <person name="Duplessis S."/>
            <person name="Cuomo C.A."/>
            <person name="Lin Y.-C."/>
            <person name="Aerts A."/>
            <person name="Tisserant E."/>
            <person name="Veneault-Fourrey C."/>
            <person name="Joly D.L."/>
            <person name="Hacquard S."/>
            <person name="Amselem J."/>
            <person name="Cantarel B.L."/>
            <person name="Chiu R."/>
            <person name="Coutinho P.M."/>
            <person name="Feau N."/>
            <person name="Field M."/>
            <person name="Frey P."/>
            <person name="Gelhaye E."/>
            <person name="Goldberg J."/>
            <person name="Grabherr M.G."/>
            <person name="Kodira C.D."/>
            <person name="Kohler A."/>
            <person name="Kuees U."/>
            <person name="Lindquist E.A."/>
            <person name="Lucas S.M."/>
            <person name="Mago R."/>
            <person name="Mauceli E."/>
            <person name="Morin E."/>
            <person name="Murat C."/>
            <person name="Pangilinan J.L."/>
            <person name="Park R."/>
            <person name="Pearson M."/>
            <person name="Quesneville H."/>
            <person name="Rouhier N."/>
            <person name="Sakthikumar S."/>
            <person name="Salamov A.A."/>
            <person name="Schmutz J."/>
            <person name="Selles B."/>
            <person name="Shapiro H."/>
            <person name="Tanguay P."/>
            <person name="Tuskan G.A."/>
            <person name="Henrissat B."/>
            <person name="Van de Peer Y."/>
            <person name="Rouze P."/>
            <person name="Ellis J.G."/>
            <person name="Dodds P.N."/>
            <person name="Schein J.E."/>
            <person name="Zhong S."/>
            <person name="Hamelin R.C."/>
            <person name="Grigoriev I.V."/>
            <person name="Szabo L.J."/>
            <person name="Martin F."/>
        </authorList>
    </citation>
    <scope>NUCLEOTIDE SEQUENCE [LARGE SCALE GENOMIC DNA]</scope>
    <source>
        <strain evidence="9">98AG31 / pathotype 3-4-7</strain>
    </source>
</reference>
<feature type="transmembrane region" description="Helical" evidence="6">
    <location>
        <begin position="287"/>
        <end position="306"/>
    </location>
</feature>
<dbReference type="VEuPathDB" id="FungiDB:MELLADRAFT_33289"/>
<keyword evidence="9" id="KW-1185">Reference proteome</keyword>
<dbReference type="HOGENOM" id="CLU_001265_0_1_1"/>
<dbReference type="InterPro" id="IPR036259">
    <property type="entry name" value="MFS_trans_sf"/>
</dbReference>
<feature type="transmembrane region" description="Helical" evidence="6">
    <location>
        <begin position="350"/>
        <end position="370"/>
    </location>
</feature>
<keyword evidence="4 6" id="KW-1133">Transmembrane helix</keyword>
<keyword evidence="5 6" id="KW-0472">Membrane</keyword>
<evidence type="ECO:0000256" key="5">
    <source>
        <dbReference type="ARBA" id="ARBA00023136"/>
    </source>
</evidence>
<evidence type="ECO:0000313" key="8">
    <source>
        <dbReference type="EMBL" id="EGG11280.1"/>
    </source>
</evidence>
<dbReference type="PANTHER" id="PTHR43791">
    <property type="entry name" value="PERMEASE-RELATED"/>
    <property type="match status" value="1"/>
</dbReference>
<evidence type="ECO:0000256" key="6">
    <source>
        <dbReference type="SAM" id="Phobius"/>
    </source>
</evidence>
<protein>
    <recommendedName>
        <fullName evidence="7">Major facilitator superfamily (MFS) profile domain-containing protein</fullName>
    </recommendedName>
</protein>
<sequence>MEKLIIEEKKIDGIKTLNDDEFQPSNYSSLVDPSNNPTTNQTNRAEKKLIAKLDRIILPFTALLYLSAYLDRGNLGNAKLQGLKAQLLGNNDIKFSVVLCAFYITYIVFSIPGTLLSRAITPSTSMALGAMIWSIAASAMASAQNYPSLVVCRLFIGLGEALFGQTVSFYFSLWYKKNEVSKRIAIFIGAGTLAGAFGGLIAFGVSNIKSSSISTWRILFLIEGLPSVLLAIALFFCLPTKPEKTKYLNETERELLLNRLKQDGLHESSNKIDWNGVKRAFTDWKTYVISVLYSCMNLTLGSVSGFLPTIISSMGYSDASAQLHTVPPYAVALVFMISLSTISDKLSSRGLPIVSVFSISSIGWLILLLVETNQHVRYFATFCVVIGGYAAIPLIIGWVSNNTPNQSQRAVSLGMLNTVGQCLSILAAFIFPESEKPGWKTGFGTNLAFNLLAILISLCMTSYYRLENRKRDRQNLGTEKSIESDYDLSPSLSYYFIFF</sequence>
<feature type="transmembrane region" description="Helical" evidence="6">
    <location>
        <begin position="443"/>
        <end position="464"/>
    </location>
</feature>
<dbReference type="InParanoid" id="F4R7A9"/>
<feature type="domain" description="Major facilitator superfamily (MFS) profile" evidence="7">
    <location>
        <begin position="57"/>
        <end position="471"/>
    </location>
</feature>
<dbReference type="FunFam" id="1.20.1250.20:FF:000013">
    <property type="entry name" value="MFS general substrate transporter"/>
    <property type="match status" value="1"/>
</dbReference>
<dbReference type="EMBL" id="GL883092">
    <property type="protein sequence ID" value="EGG11280.1"/>
    <property type="molecule type" value="Genomic_DNA"/>
</dbReference>
<feature type="transmembrane region" description="Helical" evidence="6">
    <location>
        <begin position="154"/>
        <end position="173"/>
    </location>
</feature>
<name>F4R7A9_MELLP</name>
<dbReference type="InterPro" id="IPR020846">
    <property type="entry name" value="MFS_dom"/>
</dbReference>
<dbReference type="AlphaFoldDB" id="F4R7A9"/>
<dbReference type="PROSITE" id="PS50850">
    <property type="entry name" value="MFS"/>
    <property type="match status" value="1"/>
</dbReference>
<comment type="subcellular location">
    <subcellularLocation>
        <location evidence="1">Membrane</location>
        <topology evidence="1">Multi-pass membrane protein</topology>
    </subcellularLocation>
</comment>
<evidence type="ECO:0000256" key="1">
    <source>
        <dbReference type="ARBA" id="ARBA00004141"/>
    </source>
</evidence>
<dbReference type="Pfam" id="PF07690">
    <property type="entry name" value="MFS_1"/>
    <property type="match status" value="1"/>
</dbReference>
<evidence type="ECO:0000313" key="9">
    <source>
        <dbReference type="Proteomes" id="UP000001072"/>
    </source>
</evidence>
<organism evidence="9">
    <name type="scientific">Melampsora larici-populina (strain 98AG31 / pathotype 3-4-7)</name>
    <name type="common">Poplar leaf rust fungus</name>
    <dbReference type="NCBI Taxonomy" id="747676"/>
    <lineage>
        <taxon>Eukaryota</taxon>
        <taxon>Fungi</taxon>
        <taxon>Dikarya</taxon>
        <taxon>Basidiomycota</taxon>
        <taxon>Pucciniomycotina</taxon>
        <taxon>Pucciniomycetes</taxon>
        <taxon>Pucciniales</taxon>
        <taxon>Melampsoraceae</taxon>
        <taxon>Melampsora</taxon>
    </lineage>
</organism>
<gene>
    <name evidence="8" type="ORF">MELLADRAFT_33289</name>
</gene>
<feature type="transmembrane region" description="Helical" evidence="6">
    <location>
        <begin position="411"/>
        <end position="431"/>
    </location>
</feature>
<dbReference type="RefSeq" id="XP_007404915.1">
    <property type="nucleotide sequence ID" value="XM_007404853.1"/>
</dbReference>
<dbReference type="Gene3D" id="1.20.1250.20">
    <property type="entry name" value="MFS general substrate transporter like domains"/>
    <property type="match status" value="2"/>
</dbReference>
<keyword evidence="3 6" id="KW-0812">Transmembrane</keyword>
<dbReference type="PANTHER" id="PTHR43791:SF36">
    <property type="entry name" value="TRANSPORTER, PUTATIVE (AFU_ORTHOLOGUE AFUA_6G08340)-RELATED"/>
    <property type="match status" value="1"/>
</dbReference>
<dbReference type="GO" id="GO:0016020">
    <property type="term" value="C:membrane"/>
    <property type="evidence" value="ECO:0007669"/>
    <property type="project" value="UniProtKB-SubCell"/>
</dbReference>
<dbReference type="KEGG" id="mlr:MELLADRAFT_33289"/>
<dbReference type="Proteomes" id="UP000001072">
    <property type="component" value="Unassembled WGS sequence"/>
</dbReference>
<feature type="transmembrane region" description="Helical" evidence="6">
    <location>
        <begin position="376"/>
        <end position="399"/>
    </location>
</feature>
<feature type="transmembrane region" description="Helical" evidence="6">
    <location>
        <begin position="93"/>
        <end position="111"/>
    </location>
</feature>
<evidence type="ECO:0000259" key="7">
    <source>
        <dbReference type="PROSITE" id="PS50850"/>
    </source>
</evidence>
<dbReference type="eggNOG" id="KOG2533">
    <property type="taxonomic scope" value="Eukaryota"/>
</dbReference>
<feature type="transmembrane region" description="Helical" evidence="6">
    <location>
        <begin position="326"/>
        <end position="343"/>
    </location>
</feature>
<dbReference type="GO" id="GO:0022857">
    <property type="term" value="F:transmembrane transporter activity"/>
    <property type="evidence" value="ECO:0007669"/>
    <property type="project" value="InterPro"/>
</dbReference>